<dbReference type="SUPFAM" id="SSF47336">
    <property type="entry name" value="ACP-like"/>
    <property type="match status" value="1"/>
</dbReference>
<evidence type="ECO:0000313" key="5">
    <source>
        <dbReference type="Proteomes" id="UP000233778"/>
    </source>
</evidence>
<reference evidence="3" key="4">
    <citation type="submission" date="2017-11" db="EMBL/GenBank/DDBJ databases">
        <title>Complete genome sequence of Serratia sp. ATCC 39006.</title>
        <authorList>
            <person name="Hampton H.G."/>
            <person name="Jackson S.A."/>
            <person name="Jauregui R."/>
            <person name="Poulter G.T.M."/>
            <person name="Salmond G.P.C."/>
            <person name="Fineran P.C."/>
        </authorList>
    </citation>
    <scope>NUCLEOTIDE SEQUENCE</scope>
    <source>
        <strain evidence="3">ATCC 39006</strain>
    </source>
</reference>
<evidence type="ECO:0000313" key="2">
    <source>
        <dbReference type="EMBL" id="AUH02485.1"/>
    </source>
</evidence>
<dbReference type="Proteomes" id="UP000017700">
    <property type="component" value="Chromosome"/>
</dbReference>
<keyword evidence="4" id="KW-1185">Reference proteome</keyword>
<feature type="domain" description="Carrier" evidence="1">
    <location>
        <begin position="1"/>
        <end position="75"/>
    </location>
</feature>
<name>A0A2I5TD75_SERS3</name>
<dbReference type="AlphaFoldDB" id="A0A2I5TD75"/>
<dbReference type="InterPro" id="IPR009081">
    <property type="entry name" value="PP-bd_ACP"/>
</dbReference>
<accession>A0A2I5TD75</accession>
<evidence type="ECO:0000313" key="3">
    <source>
        <dbReference type="EMBL" id="AUH06802.1"/>
    </source>
</evidence>
<organism evidence="3 4">
    <name type="scientific">Serratia sp. (strain ATCC 39006)</name>
    <name type="common">Prodigiosinella confusarubida</name>
    <dbReference type="NCBI Taxonomy" id="104623"/>
    <lineage>
        <taxon>Bacteria</taxon>
        <taxon>Pseudomonadati</taxon>
        <taxon>Pseudomonadota</taxon>
        <taxon>Gammaproteobacteria</taxon>
        <taxon>Enterobacterales</taxon>
        <taxon>Pectobacteriaceae</taxon>
        <taxon>Prodigiosinella</taxon>
    </lineage>
</organism>
<evidence type="ECO:0000313" key="4">
    <source>
        <dbReference type="Proteomes" id="UP000017700"/>
    </source>
</evidence>
<evidence type="ECO:0000259" key="1">
    <source>
        <dbReference type="PROSITE" id="PS50075"/>
    </source>
</evidence>
<reference evidence="3" key="2">
    <citation type="submission" date="2013-09" db="EMBL/GenBank/DDBJ databases">
        <authorList>
            <person name="Wang G."/>
            <person name="Yang Y."/>
            <person name="Su Y."/>
        </authorList>
    </citation>
    <scope>NUCLEOTIDE SEQUENCE</scope>
    <source>
        <strain evidence="3">ATCC 39006</strain>
    </source>
</reference>
<dbReference type="EMBL" id="CP025085">
    <property type="protein sequence ID" value="AUH02485.1"/>
    <property type="molecule type" value="Genomic_DNA"/>
</dbReference>
<dbReference type="EMBL" id="CP025084">
    <property type="protein sequence ID" value="AUH06802.1"/>
    <property type="molecule type" value="Genomic_DNA"/>
</dbReference>
<protein>
    <submittedName>
        <fullName evidence="3">D-alanyl carrier protein</fullName>
    </submittedName>
</protein>
<reference evidence="2 5" key="3">
    <citation type="submission" date="2017-11" db="EMBL/GenBank/DDBJ databases">
        <title>Complete genome sequence of Serratia sp. ATCC 39006 LacA.</title>
        <authorList>
            <person name="Hampton H.G."/>
            <person name="Jackson S.A."/>
            <person name="Jauregui R."/>
            <person name="Poulter G.T.M."/>
            <person name="Salmond G.P.C."/>
            <person name="Fineran P.C."/>
        </authorList>
    </citation>
    <scope>NUCLEOTIDE SEQUENCE [LARGE SCALE GENOMIC DNA]</scope>
    <source>
        <strain evidence="2 5">ATCC 39006</strain>
    </source>
</reference>
<gene>
    <name evidence="2" type="ORF">CWC46_10575</name>
    <name evidence="3" type="ORF">Ser39006_010580</name>
</gene>
<dbReference type="PROSITE" id="PS50075">
    <property type="entry name" value="CARRIER"/>
    <property type="match status" value="1"/>
</dbReference>
<proteinExistence type="predicted"/>
<dbReference type="InterPro" id="IPR036736">
    <property type="entry name" value="ACP-like_sf"/>
</dbReference>
<dbReference type="STRING" id="104623.Ser39006_03353"/>
<dbReference type="OrthoDB" id="2625323at2"/>
<dbReference type="KEGG" id="serq:CWC46_10575"/>
<sequence length="76" mass="8977">MIKSQLKDFLSQHIHDVDIQDDDNIFTQGWVNSIFALQLVNFVEKNFAITVQNQELDIENFNTINHLFRYISHKLA</sequence>
<dbReference type="Proteomes" id="UP000233778">
    <property type="component" value="Chromosome"/>
</dbReference>
<dbReference type="KEGG" id="sera:Ser39006_010580"/>
<reference evidence="3 4" key="1">
    <citation type="journal article" date="2013" name="Genome Announc.">
        <title>Draft genome sequence of Serratia sp. strain ATCC 39006, a model bacterium for analysis of the biosynthesis and regulation of prodigiosin, a carbapenem, and gas vesicles.</title>
        <authorList>
            <person name="Fineran P.C."/>
            <person name="Iglesias Cans M.C."/>
            <person name="Ramsay J.P."/>
            <person name="Wilf N.M."/>
            <person name="Cossyleon D."/>
            <person name="McNeil M.B."/>
            <person name="Williamson N.R."/>
            <person name="Monson R.E."/>
            <person name="Becher S.A."/>
            <person name="Stanton J.A."/>
            <person name="Brugger K."/>
            <person name="Brown S.D."/>
            <person name="Salmond G.P."/>
        </authorList>
    </citation>
    <scope>NUCLEOTIDE SEQUENCE [LARGE SCALE GENOMIC DNA]</scope>
    <source>
        <strain evidence="3">ATCC 39006</strain>
        <strain evidence="4">ATCC 39006 / SC 11482</strain>
    </source>
</reference>
<dbReference type="Gene3D" id="1.10.1200.10">
    <property type="entry name" value="ACP-like"/>
    <property type="match status" value="1"/>
</dbReference>